<keyword evidence="2" id="KW-0489">Methyltransferase</keyword>
<accession>A0A1Z4LIU0</accession>
<organism evidence="2 3">
    <name type="scientific">Calothrix parasitica NIES-267</name>
    <dbReference type="NCBI Taxonomy" id="1973488"/>
    <lineage>
        <taxon>Bacteria</taxon>
        <taxon>Bacillati</taxon>
        <taxon>Cyanobacteriota</taxon>
        <taxon>Cyanophyceae</taxon>
        <taxon>Nostocales</taxon>
        <taxon>Calotrichaceae</taxon>
        <taxon>Calothrix</taxon>
    </lineage>
</organism>
<keyword evidence="2" id="KW-0830">Ubiquinone</keyword>
<dbReference type="OrthoDB" id="435926at2"/>
<feature type="domain" description="Methyltransferase type 11" evidence="1">
    <location>
        <begin position="47"/>
        <end position="115"/>
    </location>
</feature>
<gene>
    <name evidence="2" type="primary">ubiE</name>
    <name evidence="2" type="ORF">NIES267_04730</name>
</gene>
<keyword evidence="3" id="KW-1185">Reference proteome</keyword>
<protein>
    <submittedName>
        <fullName evidence="2">Ubiquinone/menaquinone biosynthesis C-methyltransferase UbiE</fullName>
        <ecNumber evidence="2">2.1.1.163</ecNumber>
    </submittedName>
</protein>
<dbReference type="GO" id="GO:0032259">
    <property type="term" value="P:methylation"/>
    <property type="evidence" value="ECO:0007669"/>
    <property type="project" value="UniProtKB-KW"/>
</dbReference>
<dbReference type="AlphaFoldDB" id="A0A1Z4LIU0"/>
<keyword evidence="2" id="KW-0808">Transferase</keyword>
<dbReference type="Gene3D" id="3.40.50.150">
    <property type="entry name" value="Vaccinia Virus protein VP39"/>
    <property type="match status" value="1"/>
</dbReference>
<evidence type="ECO:0000313" key="2">
    <source>
        <dbReference type="EMBL" id="BAY81008.1"/>
    </source>
</evidence>
<dbReference type="GO" id="GO:0043770">
    <property type="term" value="F:demethylmenaquinone methyltransferase activity"/>
    <property type="evidence" value="ECO:0007669"/>
    <property type="project" value="UniProtKB-EC"/>
</dbReference>
<dbReference type="Pfam" id="PF08241">
    <property type="entry name" value="Methyltransf_11"/>
    <property type="match status" value="1"/>
</dbReference>
<dbReference type="GO" id="GO:0008757">
    <property type="term" value="F:S-adenosylmethionine-dependent methyltransferase activity"/>
    <property type="evidence" value="ECO:0007669"/>
    <property type="project" value="InterPro"/>
</dbReference>
<dbReference type="InterPro" id="IPR029063">
    <property type="entry name" value="SAM-dependent_MTases_sf"/>
</dbReference>
<evidence type="ECO:0000313" key="3">
    <source>
        <dbReference type="Proteomes" id="UP000218418"/>
    </source>
</evidence>
<dbReference type="SUPFAM" id="SSF53335">
    <property type="entry name" value="S-adenosyl-L-methionine-dependent methyltransferases"/>
    <property type="match status" value="1"/>
</dbReference>
<reference evidence="2 3" key="1">
    <citation type="submission" date="2017-06" db="EMBL/GenBank/DDBJ databases">
        <title>Genome sequencing of cyanobaciteial culture collection at National Institute for Environmental Studies (NIES).</title>
        <authorList>
            <person name="Hirose Y."/>
            <person name="Shimura Y."/>
            <person name="Fujisawa T."/>
            <person name="Nakamura Y."/>
            <person name="Kawachi M."/>
        </authorList>
    </citation>
    <scope>NUCLEOTIDE SEQUENCE [LARGE SCALE GENOMIC DNA]</scope>
    <source>
        <strain evidence="2 3">NIES-267</strain>
    </source>
</reference>
<sequence>MSPKVFEAFAKIVASFYKGRLPDAALEVGASAQTLLSISDFEKSRKVALNAQKIKKLSSELQKCEQVIGNSNSLEFADREFNCVLSSSVLEHDKYFWKSVEEIYRVLISGGIFVVDDISNRLYEYDAYFQASWNSL</sequence>
<evidence type="ECO:0000259" key="1">
    <source>
        <dbReference type="Pfam" id="PF08241"/>
    </source>
</evidence>
<dbReference type="InterPro" id="IPR013216">
    <property type="entry name" value="Methyltransf_11"/>
</dbReference>
<dbReference type="EC" id="2.1.1.163" evidence="2"/>
<dbReference type="Proteomes" id="UP000218418">
    <property type="component" value="Chromosome"/>
</dbReference>
<dbReference type="EMBL" id="AP018227">
    <property type="protein sequence ID" value="BAY81008.1"/>
    <property type="molecule type" value="Genomic_DNA"/>
</dbReference>
<proteinExistence type="predicted"/>
<name>A0A1Z4LIU0_9CYAN</name>